<dbReference type="OrthoDB" id="19903at2759"/>
<gene>
    <name evidence="3" type="ORF">GLP15_4746</name>
</gene>
<dbReference type="VEuPathDB" id="GiardiaDB:GLP15_4746"/>
<dbReference type="Gene3D" id="2.10.220.10">
    <property type="entry name" value="Hormone Receptor, Insulin-like Growth Factor Receptor 1, Chain A, domain 2"/>
    <property type="match status" value="1"/>
</dbReference>
<accession>E1F4G4</accession>
<organism evidence="3 4">
    <name type="scientific">Giardia intestinalis (strain P15)</name>
    <name type="common">Giardia lamblia</name>
    <dbReference type="NCBI Taxonomy" id="658858"/>
    <lineage>
        <taxon>Eukaryota</taxon>
        <taxon>Metamonada</taxon>
        <taxon>Diplomonadida</taxon>
        <taxon>Hexamitidae</taxon>
        <taxon>Giardiinae</taxon>
        <taxon>Giardia</taxon>
    </lineage>
</organism>
<keyword evidence="2" id="KW-0732">Signal</keyword>
<keyword evidence="1" id="KW-0472">Membrane</keyword>
<proteinExistence type="predicted"/>
<evidence type="ECO:0000256" key="2">
    <source>
        <dbReference type="SAM" id="SignalP"/>
    </source>
</evidence>
<feature type="signal peptide" evidence="2">
    <location>
        <begin position="1"/>
        <end position="21"/>
    </location>
</feature>
<feature type="chain" id="PRO_5003144971" evidence="2">
    <location>
        <begin position="22"/>
        <end position="681"/>
    </location>
</feature>
<dbReference type="Proteomes" id="UP000008974">
    <property type="component" value="Unassembled WGS sequence"/>
</dbReference>
<dbReference type="PANTHER" id="PTHR23275:SF100">
    <property type="entry name" value="EGF-LIKE DOMAIN-CONTAINING PROTEIN"/>
    <property type="match status" value="1"/>
</dbReference>
<evidence type="ECO:0000313" key="4">
    <source>
        <dbReference type="Proteomes" id="UP000008974"/>
    </source>
</evidence>
<dbReference type="InterPro" id="IPR052798">
    <property type="entry name" value="Giardia_VSA"/>
</dbReference>
<keyword evidence="1" id="KW-0812">Transmembrane</keyword>
<feature type="transmembrane region" description="Helical" evidence="1">
    <location>
        <begin position="634"/>
        <end position="656"/>
    </location>
</feature>
<dbReference type="InterPro" id="IPR006212">
    <property type="entry name" value="Furin_repeat"/>
</dbReference>
<dbReference type="SUPFAM" id="SSF57184">
    <property type="entry name" value="Growth factor receptor domain"/>
    <property type="match status" value="1"/>
</dbReference>
<dbReference type="EMBL" id="ACVC01000171">
    <property type="protein sequence ID" value="EFO62630.1"/>
    <property type="molecule type" value="Genomic_DNA"/>
</dbReference>
<evidence type="ECO:0000313" key="3">
    <source>
        <dbReference type="EMBL" id="EFO62630.1"/>
    </source>
</evidence>
<dbReference type="OMA" id="ATECIAY"/>
<name>E1F4G4_GIAIA</name>
<comment type="caution">
    <text evidence="3">The sequence shown here is derived from an EMBL/GenBank/DDBJ whole genome shotgun (WGS) entry which is preliminary data.</text>
</comment>
<dbReference type="SMART" id="SM00261">
    <property type="entry name" value="FU"/>
    <property type="match status" value="4"/>
</dbReference>
<dbReference type="PANTHER" id="PTHR23275">
    <property type="entry name" value="CABRIOLET.-RELATED"/>
    <property type="match status" value="1"/>
</dbReference>
<reference evidence="3 4" key="1">
    <citation type="journal article" date="2010" name="BMC Genomics">
        <title>Genome analysis and comparative genomics of a Giardia intestinalis assemblage E isolate.</title>
        <authorList>
            <person name="Jerlstrom-Hultqvist J."/>
            <person name="Franzen O."/>
            <person name="Ankarklev J."/>
            <person name="Xu F."/>
            <person name="Nohynkova E."/>
            <person name="Andersson J.O."/>
            <person name="Svard S.G."/>
            <person name="Andersson B."/>
        </authorList>
    </citation>
    <scope>NUCLEOTIDE SEQUENCE [LARGE SCALE GENOMIC DNA]</scope>
    <source>
        <strain evidence="3 4">P15</strain>
    </source>
</reference>
<protein>
    <submittedName>
        <fullName evidence="3">High cysteine membrane protein Group 1</fullName>
    </submittedName>
</protein>
<evidence type="ECO:0000256" key="1">
    <source>
        <dbReference type="SAM" id="Phobius"/>
    </source>
</evidence>
<dbReference type="AlphaFoldDB" id="E1F4G4"/>
<keyword evidence="1" id="KW-1133">Transmembrane helix</keyword>
<dbReference type="InterPro" id="IPR009030">
    <property type="entry name" value="Growth_fac_rcpt_cys_sf"/>
</dbReference>
<sequence length="681" mass="69906">MSVLFLFSIAVISWAAQPGDSSTPYKNAYYVACGSDQEDCVPNKCVMLGRGTTLCTECKSNKVPIDGKCVGAGDPDLLVDINVCNSESGDNGGTRCKSCSDEDGDYGKGTVYFLFYGGCYGQKWETGSQICKTVVNNMCTDCATDHGYVFTNPDTNASEKCILCGDTAGFGGSTGLVDCATCVPSSQSPSSIGAVGAAVIQCTSCSTGDNAPIDGQCAACGSHKCEDGHCTHCAVGYVYHKGGCYSSTSGGNSICAKNDLLEIGGYSACKSCADPKETPHNGNCKPVSRLDSCKKDDSSGKCTDCNQHNSGSTAFLYEGGCYSTNDLLGSTICIRAFAGKCTACNELQGYFKKGTECSSCAAAIKDCARCTPGSSGSSTPICTSCKNENYAAVGGGSCLSSCPKDNPGSCDEGGICRCTCGPGTYLDTGKNSCEACDMACANCTGPGPDSCIPCTSGTYTKADDSGRKTCVDPSECGDGHYADNDSRTCAPCGISSCKSCDRKSSGIRCTACSSGYLSTDGSSCVSQCNEPNQTEGNDNNCVCRNGFGPDSAGKCVPTSSCRPQNTGCSSCDAAGDCLSCSDSTYSVQPNKQSCALGCPDGSESFASFCTCMRGYTLRGGACVPQAKRAGSVPIAVGVSASVVGVVAIALVCWFVLRRRQGQKGVPILAGTKRLMGSVDEF</sequence>